<evidence type="ECO:0000313" key="3">
    <source>
        <dbReference type="Proteomes" id="UP000699462"/>
    </source>
</evidence>
<dbReference type="EMBL" id="JTDF01006606">
    <property type="protein sequence ID" value="KAF8565516.1"/>
    <property type="molecule type" value="Genomic_DNA"/>
</dbReference>
<dbReference type="OrthoDB" id="6265346at2759"/>
<gene>
    <name evidence="2" type="ORF">P879_03244</name>
</gene>
<comment type="caution">
    <text evidence="2">The sequence shown here is derived from an EMBL/GenBank/DDBJ whole genome shotgun (WGS) entry which is preliminary data.</text>
</comment>
<evidence type="ECO:0000313" key="2">
    <source>
        <dbReference type="EMBL" id="KAF8565516.1"/>
    </source>
</evidence>
<feature type="compositionally biased region" description="Basic and acidic residues" evidence="1">
    <location>
        <begin position="275"/>
        <end position="298"/>
    </location>
</feature>
<sequence length="346" mass="40710">MKSPLLDLGNECPSSSNQDDSCLLPWLPLPEEMVRGVRFDLYREVRHFIHISRRHYLLNFQTYYNPQSVRLTNVFHMYFDFLKIWEEHLLNIAFRHRHVQENQAILDLLRKQWIFLTLVYSNHQKRRTEDSDPHENMRLLECNFIPSCCISAAINSTLNQQEVPSIQVKNFTFELFFSLFLQSWPREDIADLFTKHSESSGFMDLAGLYSFLNSSISNVTMKRSLSGLGHSSRITRPRKVKHVNLMQWEARHFYRTPKQSTSIRVRSKSDYQDLASKNKLDQLKPPEKHNKTETRLSESSRYTADSNDECSVQNKCAQICLNQADFNAIVKRYESNPIPREKGRLT</sequence>
<organism evidence="2 3">
    <name type="scientific">Paragonimus westermani</name>
    <dbReference type="NCBI Taxonomy" id="34504"/>
    <lineage>
        <taxon>Eukaryota</taxon>
        <taxon>Metazoa</taxon>
        <taxon>Spiralia</taxon>
        <taxon>Lophotrochozoa</taxon>
        <taxon>Platyhelminthes</taxon>
        <taxon>Trematoda</taxon>
        <taxon>Digenea</taxon>
        <taxon>Plagiorchiida</taxon>
        <taxon>Troglotremata</taxon>
        <taxon>Troglotrematidae</taxon>
        <taxon>Paragonimus</taxon>
    </lineage>
</organism>
<name>A0A8T0DDW8_9TREM</name>
<dbReference type="AlphaFoldDB" id="A0A8T0DDW8"/>
<reference evidence="2 3" key="1">
    <citation type="submission" date="2019-07" db="EMBL/GenBank/DDBJ databases">
        <title>Annotation for the trematode Paragonimus westermani.</title>
        <authorList>
            <person name="Choi Y.-J."/>
        </authorList>
    </citation>
    <scope>NUCLEOTIDE SEQUENCE [LARGE SCALE GENOMIC DNA]</scope>
    <source>
        <strain evidence="2">180907_Pwestermani</strain>
    </source>
</reference>
<accession>A0A8T0DDW8</accession>
<dbReference type="Proteomes" id="UP000699462">
    <property type="component" value="Unassembled WGS sequence"/>
</dbReference>
<evidence type="ECO:0000256" key="1">
    <source>
        <dbReference type="SAM" id="MobiDB-lite"/>
    </source>
</evidence>
<protein>
    <submittedName>
        <fullName evidence="2">Uncharacterized protein</fullName>
    </submittedName>
</protein>
<feature type="region of interest" description="Disordered" evidence="1">
    <location>
        <begin position="275"/>
        <end position="304"/>
    </location>
</feature>
<keyword evidence="3" id="KW-1185">Reference proteome</keyword>
<proteinExistence type="predicted"/>
<dbReference type="SUPFAM" id="SSF47473">
    <property type="entry name" value="EF-hand"/>
    <property type="match status" value="1"/>
</dbReference>
<dbReference type="InterPro" id="IPR011992">
    <property type="entry name" value="EF-hand-dom_pair"/>
</dbReference>